<gene>
    <name evidence="2" type="ORF">HHK36_010812</name>
</gene>
<feature type="signal peptide" evidence="1">
    <location>
        <begin position="1"/>
        <end position="19"/>
    </location>
</feature>
<organism evidence="2 3">
    <name type="scientific">Tetracentron sinense</name>
    <name type="common">Spur-leaf</name>
    <dbReference type="NCBI Taxonomy" id="13715"/>
    <lineage>
        <taxon>Eukaryota</taxon>
        <taxon>Viridiplantae</taxon>
        <taxon>Streptophyta</taxon>
        <taxon>Embryophyta</taxon>
        <taxon>Tracheophyta</taxon>
        <taxon>Spermatophyta</taxon>
        <taxon>Magnoliopsida</taxon>
        <taxon>Trochodendrales</taxon>
        <taxon>Trochodendraceae</taxon>
        <taxon>Tetracentron</taxon>
    </lineage>
</organism>
<evidence type="ECO:0000313" key="3">
    <source>
        <dbReference type="Proteomes" id="UP000655225"/>
    </source>
</evidence>
<name>A0A835DFN3_TETSI</name>
<evidence type="ECO:0000313" key="2">
    <source>
        <dbReference type="EMBL" id="KAF8402723.1"/>
    </source>
</evidence>
<accession>A0A835DFN3</accession>
<dbReference type="Proteomes" id="UP000655225">
    <property type="component" value="Unassembled WGS sequence"/>
</dbReference>
<comment type="caution">
    <text evidence="2">The sequence shown here is derived from an EMBL/GenBank/DDBJ whole genome shotgun (WGS) entry which is preliminary data.</text>
</comment>
<dbReference type="AlphaFoldDB" id="A0A835DFN3"/>
<keyword evidence="3" id="KW-1185">Reference proteome</keyword>
<keyword evidence="1" id="KW-0732">Signal</keyword>
<feature type="chain" id="PRO_5032995429" description="Secreted protein" evidence="1">
    <location>
        <begin position="20"/>
        <end position="83"/>
    </location>
</feature>
<protein>
    <recommendedName>
        <fullName evidence="4">Secreted protein</fullName>
    </recommendedName>
</protein>
<dbReference type="EMBL" id="JABCRI010000007">
    <property type="protein sequence ID" value="KAF8402723.1"/>
    <property type="molecule type" value="Genomic_DNA"/>
</dbReference>
<evidence type="ECO:0008006" key="4">
    <source>
        <dbReference type="Google" id="ProtNLM"/>
    </source>
</evidence>
<evidence type="ECO:0000256" key="1">
    <source>
        <dbReference type="SAM" id="SignalP"/>
    </source>
</evidence>
<reference evidence="2 3" key="1">
    <citation type="submission" date="2020-04" db="EMBL/GenBank/DDBJ databases">
        <title>Plant Genome Project.</title>
        <authorList>
            <person name="Zhang R.-G."/>
        </authorList>
    </citation>
    <scope>NUCLEOTIDE SEQUENCE [LARGE SCALE GENOMIC DNA]</scope>
    <source>
        <strain evidence="2">YNK0</strain>
        <tissue evidence="2">Leaf</tissue>
    </source>
</reference>
<proteinExistence type="predicted"/>
<sequence>MWLLLDAMIFCHNRESLLAKTFLPEVLLLLWSLAPTPTASDCLQIEVPLSISRLVKFVNDHILLFFEYRCKFISRREALGRVV</sequence>